<name>A0A1G4MIV0_LACFM</name>
<evidence type="ECO:0000256" key="7">
    <source>
        <dbReference type="ARBA" id="ARBA00032014"/>
    </source>
</evidence>
<dbReference type="Pfam" id="PF10156">
    <property type="entry name" value="Med17"/>
    <property type="match status" value="1"/>
</dbReference>
<evidence type="ECO:0000256" key="4">
    <source>
        <dbReference type="ARBA" id="ARBA00023015"/>
    </source>
</evidence>
<evidence type="ECO:0000256" key="6">
    <source>
        <dbReference type="ARBA" id="ARBA00023242"/>
    </source>
</evidence>
<dbReference type="GO" id="GO:0003712">
    <property type="term" value="F:transcription coregulator activity"/>
    <property type="evidence" value="ECO:0007669"/>
    <property type="project" value="InterPro"/>
</dbReference>
<dbReference type="OrthoDB" id="5319830at2759"/>
<dbReference type="GO" id="GO:0070847">
    <property type="term" value="C:core mediator complex"/>
    <property type="evidence" value="ECO:0007669"/>
    <property type="project" value="TreeGrafter"/>
</dbReference>
<dbReference type="EMBL" id="LT598486">
    <property type="protein sequence ID" value="SCW03748.1"/>
    <property type="molecule type" value="Genomic_DNA"/>
</dbReference>
<evidence type="ECO:0000256" key="9">
    <source>
        <dbReference type="SAM" id="MobiDB-lite"/>
    </source>
</evidence>
<proteinExistence type="inferred from homology"/>
<organism evidence="10 11">
    <name type="scientific">Lachancea fermentati</name>
    <name type="common">Zygosaccharomyces fermentati</name>
    <dbReference type="NCBI Taxonomy" id="4955"/>
    <lineage>
        <taxon>Eukaryota</taxon>
        <taxon>Fungi</taxon>
        <taxon>Dikarya</taxon>
        <taxon>Ascomycota</taxon>
        <taxon>Saccharomycotina</taxon>
        <taxon>Saccharomycetes</taxon>
        <taxon>Saccharomycetales</taxon>
        <taxon>Saccharomycetaceae</taxon>
        <taxon>Lachancea</taxon>
    </lineage>
</organism>
<gene>
    <name evidence="8" type="primary">MED17</name>
    <name evidence="10" type="ORF">LAFE_0G17348G</name>
</gene>
<protein>
    <recommendedName>
        <fullName evidence="3 8">Mediator of RNA polymerase II transcription subunit 17</fullName>
    </recommendedName>
    <alternativeName>
        <fullName evidence="7 8">Mediator complex subunit 17</fullName>
    </alternativeName>
</protein>
<accession>A0A1G4MIV0</accession>
<dbReference type="AlphaFoldDB" id="A0A1G4MIV0"/>
<sequence>MLTEGQKGDAKECSSPFKGISLALDPNLINLVPSGATTVPESENELDKQEEVEVANAPSQSLINNPYEMFEKMPLSRLIPIILRNRGPNFKFADLTEDALLKEISGENNEQTIEKDADGDYKMGSESIDELKGREESLQPLRVDENSLTDESESVSQDQFQQLKKNVIQSINMALNESSLSLEFVSLLLSSVRPAAATASMSPYLKKTVPAASLNAEKIPLKRSTRSEVISSRITHKGWKLRSLEESRLLLKETYHSLERSIEKEHDYWSKICQYISNKDVVFKMKDRDTGERSLGIKYGYEDSGSTYKQDRGIAILRHDSKMNKLELVPFEKSQSAVHINKRNNEKFLRVRIFTKIEEEDDYILTGESCLDSVLATSEDSTQEVDIRHQISKLKFFIFDQELMYQLKRESETLISYGVSIENENKIVAEFPSEKIEIEMLQLDDDIIMNHQQDAPKTNDKKANLILTMLRLLLVIMYKKQMRQRLLSPPSSKRTHSKSSKTRSSSKDASDTSILLLRPIMGKIRHQSYLDLLKKLTKDFILDAVKDSKLTVISGNERSNSDISNTDSDIHITKLNKEIGMFDEILRMPRSEISVDLNEKGKIKLVLESSNFCNAVIKVTYVNGTAKALFDTKFSDFKELEEFLHFIINEYVV</sequence>
<feature type="region of interest" description="Disordered" evidence="9">
    <location>
        <begin position="130"/>
        <end position="156"/>
    </location>
</feature>
<evidence type="ECO:0000256" key="3">
    <source>
        <dbReference type="ARBA" id="ARBA00019610"/>
    </source>
</evidence>
<dbReference type="GO" id="GO:0016592">
    <property type="term" value="C:mediator complex"/>
    <property type="evidence" value="ECO:0007669"/>
    <property type="project" value="InterPro"/>
</dbReference>
<evidence type="ECO:0000256" key="5">
    <source>
        <dbReference type="ARBA" id="ARBA00023163"/>
    </source>
</evidence>
<comment type="subunit">
    <text evidence="8">Component of the Mediator complex.</text>
</comment>
<keyword evidence="6 8" id="KW-0539">Nucleus</keyword>
<keyword evidence="8" id="KW-0010">Activator</keyword>
<dbReference type="OMA" id="PKINDKR"/>
<evidence type="ECO:0000256" key="1">
    <source>
        <dbReference type="ARBA" id="ARBA00004123"/>
    </source>
</evidence>
<dbReference type="Gene3D" id="6.10.250.2620">
    <property type="match status" value="1"/>
</dbReference>
<comment type="function">
    <text evidence="8">Component of the Mediator complex, a coactivator involved in the regulated transcription of nearly all RNA polymerase II-dependent genes. Mediator functions as a bridge to convey information from gene-specific regulatory proteins to the basal RNA polymerase II transcription machinery. Mediator is recruited to promoters by direct interactions with regulatory proteins and serves as a scaffold for the assembly of a functional preinitiation complex with RNA polymerase II and the general transcription factors.</text>
</comment>
<keyword evidence="11" id="KW-1185">Reference proteome</keyword>
<dbReference type="PANTHER" id="PTHR13114">
    <property type="entry name" value="MEDIATOR OF RNA POLYMERASE II TRANSCRIPTION SUBUNIT 17"/>
    <property type="match status" value="1"/>
</dbReference>
<evidence type="ECO:0000313" key="11">
    <source>
        <dbReference type="Proteomes" id="UP000190831"/>
    </source>
</evidence>
<keyword evidence="5 8" id="KW-0804">Transcription</keyword>
<feature type="region of interest" description="Disordered" evidence="9">
    <location>
        <begin position="485"/>
        <end position="510"/>
    </location>
</feature>
<evidence type="ECO:0000256" key="2">
    <source>
        <dbReference type="ARBA" id="ARBA00005635"/>
    </source>
</evidence>
<evidence type="ECO:0000313" key="10">
    <source>
        <dbReference type="EMBL" id="SCW03748.1"/>
    </source>
</evidence>
<comment type="similarity">
    <text evidence="2 8">Belongs to the Mediator complex subunit 17 family.</text>
</comment>
<dbReference type="STRING" id="4955.A0A1G4MIV0"/>
<comment type="subcellular location">
    <subcellularLocation>
        <location evidence="1 8">Nucleus</location>
    </subcellularLocation>
</comment>
<reference evidence="10 11" key="1">
    <citation type="submission" date="2016-03" db="EMBL/GenBank/DDBJ databases">
        <authorList>
            <person name="Devillers H."/>
        </authorList>
    </citation>
    <scope>NUCLEOTIDE SEQUENCE [LARGE SCALE GENOMIC DNA]</scope>
    <source>
        <strain evidence="10">CBS 6772</strain>
    </source>
</reference>
<dbReference type="Proteomes" id="UP000190831">
    <property type="component" value="Chromosome G"/>
</dbReference>
<evidence type="ECO:0000256" key="8">
    <source>
        <dbReference type="RuleBase" id="RU364140"/>
    </source>
</evidence>
<feature type="compositionally biased region" description="Basic and acidic residues" evidence="9">
    <location>
        <begin position="130"/>
        <end position="145"/>
    </location>
</feature>
<dbReference type="GO" id="GO:0006357">
    <property type="term" value="P:regulation of transcription by RNA polymerase II"/>
    <property type="evidence" value="ECO:0007669"/>
    <property type="project" value="InterPro"/>
</dbReference>
<dbReference type="InterPro" id="IPR019313">
    <property type="entry name" value="Mediator_Med17"/>
</dbReference>
<dbReference type="PANTHER" id="PTHR13114:SF7">
    <property type="entry name" value="MEDIATOR OF RNA POLYMERASE II TRANSCRIPTION SUBUNIT 17"/>
    <property type="match status" value="1"/>
</dbReference>
<keyword evidence="4 8" id="KW-0805">Transcription regulation</keyword>